<reference evidence="2 3" key="1">
    <citation type="journal article" date="2018" name="PLoS Genet.">
        <title>Population sequencing reveals clonal diversity and ancestral inbreeding in the grapevine cultivar Chardonnay.</title>
        <authorList>
            <person name="Roach M.J."/>
            <person name="Johnson D.L."/>
            <person name="Bohlmann J."/>
            <person name="van Vuuren H.J."/>
            <person name="Jones S.J."/>
            <person name="Pretorius I.S."/>
            <person name="Schmidt S.A."/>
            <person name="Borneman A.R."/>
        </authorList>
    </citation>
    <scope>NUCLEOTIDE SEQUENCE [LARGE SCALE GENOMIC DNA]</scope>
    <source>
        <strain evidence="3">cv. Chardonnay</strain>
        <tissue evidence="2">Leaf</tissue>
    </source>
</reference>
<dbReference type="PANTHER" id="PTHR37984:SF9">
    <property type="entry name" value="INTEGRASE CATALYTIC DOMAIN-CONTAINING PROTEIN"/>
    <property type="match status" value="1"/>
</dbReference>
<dbReference type="SUPFAM" id="SSF56672">
    <property type="entry name" value="DNA/RNA polymerases"/>
    <property type="match status" value="1"/>
</dbReference>
<comment type="caution">
    <text evidence="2">The sequence shown here is derived from an EMBL/GenBank/DDBJ whole genome shotgun (WGS) entry which is preliminary data.</text>
</comment>
<name>A0A438BQW2_VITVI</name>
<dbReference type="Proteomes" id="UP000288805">
    <property type="component" value="Unassembled WGS sequence"/>
</dbReference>
<gene>
    <name evidence="2" type="primary">pol_941</name>
    <name evidence="2" type="ORF">CK203_095763</name>
</gene>
<dbReference type="EMBL" id="QGNW01002655">
    <property type="protein sequence ID" value="RVW13349.1"/>
    <property type="molecule type" value="Genomic_DNA"/>
</dbReference>
<dbReference type="InterPro" id="IPR000477">
    <property type="entry name" value="RT_dom"/>
</dbReference>
<evidence type="ECO:0000313" key="2">
    <source>
        <dbReference type="EMBL" id="RVW13349.1"/>
    </source>
</evidence>
<accession>A0A438BQW2</accession>
<dbReference type="PANTHER" id="PTHR37984">
    <property type="entry name" value="PROTEIN CBG26694"/>
    <property type="match status" value="1"/>
</dbReference>
<dbReference type="Pfam" id="PF00078">
    <property type="entry name" value="RVT_1"/>
    <property type="match status" value="1"/>
</dbReference>
<feature type="domain" description="Reverse transcriptase" evidence="1">
    <location>
        <begin position="222"/>
        <end position="310"/>
    </location>
</feature>
<dbReference type="InterPro" id="IPR050951">
    <property type="entry name" value="Retrovirus_Pol_polyprotein"/>
</dbReference>
<dbReference type="InterPro" id="IPR043128">
    <property type="entry name" value="Rev_trsase/Diguanyl_cyclase"/>
</dbReference>
<dbReference type="CDD" id="cd01647">
    <property type="entry name" value="RT_LTR"/>
    <property type="match status" value="1"/>
</dbReference>
<sequence>MEMEDFCRDFMAMSFDQHGSTLVFDMMRNVFYLPDMGLGRRQHGPSEFMAILNHNVPFRLGFIPIEVELQRLVHQLQLSDGDPDTLASALAAPSFLDCMSLMTLYFPDEIDEHGTFFKIGDIVDGVVLCDEYIDEMLAMKIVDFGTTDQPRELKIRLDLSTDERDSLIQLLRSYLDVFAWSYEDMPSLDPSIVQHRLQLLPHAKPILMALEDMENASFITEWGTYCYRVMPFGLKNVGVTYQRVATILFHDMMHRDVDVYVDDMIVKSQDRANHLAPLERFFESIRQFRLRLNPKKYTFGVTFGKLLGYMVNERGIEADPDKTRAILDMPAPRTEREIRDFLGRLQYISRFIARLTYICEPIFRLLRKSQPTVWDDRFSDVALGYMLAQLDDSNKEPTLVNRLMRWLVLLTEFDIHYVTQKFIRWSIVADHLASLLVSVGRAIDDDFPDEDVVAMTNLLGWRIYFDGATNHSRYRISVLLISLHGDH</sequence>
<proteinExistence type="predicted"/>
<dbReference type="Gene3D" id="3.30.70.270">
    <property type="match status" value="2"/>
</dbReference>
<dbReference type="AlphaFoldDB" id="A0A438BQW2"/>
<evidence type="ECO:0000313" key="3">
    <source>
        <dbReference type="Proteomes" id="UP000288805"/>
    </source>
</evidence>
<evidence type="ECO:0000259" key="1">
    <source>
        <dbReference type="Pfam" id="PF00078"/>
    </source>
</evidence>
<protein>
    <submittedName>
        <fullName evidence="2">Retrovirus-related Pol polyprotein from transposon opus</fullName>
    </submittedName>
</protein>
<organism evidence="2 3">
    <name type="scientific">Vitis vinifera</name>
    <name type="common">Grape</name>
    <dbReference type="NCBI Taxonomy" id="29760"/>
    <lineage>
        <taxon>Eukaryota</taxon>
        <taxon>Viridiplantae</taxon>
        <taxon>Streptophyta</taxon>
        <taxon>Embryophyta</taxon>
        <taxon>Tracheophyta</taxon>
        <taxon>Spermatophyta</taxon>
        <taxon>Magnoliopsida</taxon>
        <taxon>eudicotyledons</taxon>
        <taxon>Gunneridae</taxon>
        <taxon>Pentapetalae</taxon>
        <taxon>rosids</taxon>
        <taxon>Vitales</taxon>
        <taxon>Vitaceae</taxon>
        <taxon>Viteae</taxon>
        <taxon>Vitis</taxon>
    </lineage>
</organism>
<dbReference type="InterPro" id="IPR043502">
    <property type="entry name" value="DNA/RNA_pol_sf"/>
</dbReference>